<feature type="transmembrane region" description="Helical" evidence="9">
    <location>
        <begin position="524"/>
        <end position="546"/>
    </location>
</feature>
<keyword evidence="9" id="KW-1133">Transmembrane helix</keyword>
<dbReference type="SMART" id="SM00387">
    <property type="entry name" value="HATPase_c"/>
    <property type="match status" value="1"/>
</dbReference>
<evidence type="ECO:0000256" key="3">
    <source>
        <dbReference type="ARBA" id="ARBA00022553"/>
    </source>
</evidence>
<dbReference type="PANTHER" id="PTHR43047:SF72">
    <property type="entry name" value="OSMOSENSING HISTIDINE PROTEIN KINASE SLN1"/>
    <property type="match status" value="1"/>
</dbReference>
<feature type="domain" description="Histidine kinase" evidence="11">
    <location>
        <begin position="578"/>
        <end position="791"/>
    </location>
</feature>
<protein>
    <recommendedName>
        <fullName evidence="2">histidine kinase</fullName>
        <ecNumber evidence="2">2.7.13.3</ecNumber>
    </recommendedName>
</protein>
<proteinExistence type="predicted"/>
<keyword evidence="9" id="KW-0472">Membrane</keyword>
<name>A0ABS4PCM4_9GAMM</name>
<evidence type="ECO:0000256" key="2">
    <source>
        <dbReference type="ARBA" id="ARBA00012438"/>
    </source>
</evidence>
<dbReference type="SUPFAM" id="SSF53850">
    <property type="entry name" value="Periplasmic binding protein-like II"/>
    <property type="match status" value="2"/>
</dbReference>
<dbReference type="SMART" id="SM00448">
    <property type="entry name" value="REC"/>
    <property type="match status" value="1"/>
</dbReference>
<keyword evidence="8" id="KW-0175">Coiled coil</keyword>
<evidence type="ECO:0000256" key="4">
    <source>
        <dbReference type="ARBA" id="ARBA00022679"/>
    </source>
</evidence>
<feature type="modified residue" description="4-aspartylphosphate" evidence="7">
    <location>
        <position position="863"/>
    </location>
</feature>
<dbReference type="CDD" id="cd16922">
    <property type="entry name" value="HATPase_EvgS-ArcB-TorS-like"/>
    <property type="match status" value="1"/>
</dbReference>
<dbReference type="Gene3D" id="3.40.190.10">
    <property type="entry name" value="Periplasmic binding protein-like II"/>
    <property type="match status" value="4"/>
</dbReference>
<dbReference type="InterPro" id="IPR001789">
    <property type="entry name" value="Sig_transdc_resp-reg_receiver"/>
</dbReference>
<evidence type="ECO:0000313" key="14">
    <source>
        <dbReference type="Proteomes" id="UP001195624"/>
    </source>
</evidence>
<dbReference type="RefSeq" id="WP_026111402.1">
    <property type="nucleotide sequence ID" value="NZ_JAGGMQ010000001.1"/>
</dbReference>
<feature type="coiled-coil region" evidence="8">
    <location>
        <begin position="542"/>
        <end position="578"/>
    </location>
</feature>
<dbReference type="Pfam" id="PF00512">
    <property type="entry name" value="HisKA"/>
    <property type="match status" value="1"/>
</dbReference>
<dbReference type="InterPro" id="IPR003594">
    <property type="entry name" value="HATPase_dom"/>
</dbReference>
<reference evidence="13 14" key="1">
    <citation type="submission" date="2021-03" db="EMBL/GenBank/DDBJ databases">
        <authorList>
            <person name="D'Agostino P."/>
            <person name="Huntemann M."/>
            <person name="Clum A."/>
            <person name="Spunde A."/>
            <person name="Palaniappan K."/>
            <person name="Ritter S."/>
            <person name="Mikhailova N."/>
            <person name="Chen I.-M."/>
            <person name="Stamatis D."/>
            <person name="Reddy T."/>
            <person name="O'Malley R."/>
            <person name="Daum C."/>
            <person name="Shapiro N."/>
            <person name="Ivanova N."/>
            <person name="Kyrpides N."/>
            <person name="Woyke T."/>
        </authorList>
    </citation>
    <scope>NUCLEOTIDE SEQUENCE [LARGE SCALE GENOMIC DNA]</scope>
    <source>
        <strain evidence="13 14">WS4403</strain>
    </source>
</reference>
<evidence type="ECO:0000313" key="13">
    <source>
        <dbReference type="EMBL" id="MBP2170402.1"/>
    </source>
</evidence>
<dbReference type="Proteomes" id="UP001195624">
    <property type="component" value="Unassembled WGS sequence"/>
</dbReference>
<organism evidence="13 14">
    <name type="scientific">Winslowiella toletana</name>
    <dbReference type="NCBI Taxonomy" id="92490"/>
    <lineage>
        <taxon>Bacteria</taxon>
        <taxon>Pseudomonadati</taxon>
        <taxon>Pseudomonadota</taxon>
        <taxon>Gammaproteobacteria</taxon>
        <taxon>Enterobacterales</taxon>
        <taxon>Erwiniaceae</taxon>
        <taxon>Winslowiella</taxon>
    </lineage>
</organism>
<dbReference type="SUPFAM" id="SSF52172">
    <property type="entry name" value="CheY-like"/>
    <property type="match status" value="1"/>
</dbReference>
<dbReference type="PRINTS" id="PR00344">
    <property type="entry name" value="BCTRLSENSOR"/>
</dbReference>
<comment type="caution">
    <text evidence="13">The sequence shown here is derived from an EMBL/GenBank/DDBJ whole genome shotgun (WGS) entry which is preliminary data.</text>
</comment>
<evidence type="ECO:0000256" key="1">
    <source>
        <dbReference type="ARBA" id="ARBA00000085"/>
    </source>
</evidence>
<comment type="catalytic activity">
    <reaction evidence="1">
        <text>ATP + protein L-histidine = ADP + protein N-phospho-L-histidine.</text>
        <dbReference type="EC" id="2.7.13.3"/>
    </reaction>
</comment>
<dbReference type="EC" id="2.7.13.3" evidence="2"/>
<dbReference type="SMART" id="SM00062">
    <property type="entry name" value="PBPb"/>
    <property type="match status" value="1"/>
</dbReference>
<dbReference type="PROSITE" id="PS50109">
    <property type="entry name" value="HIS_KIN"/>
    <property type="match status" value="1"/>
</dbReference>
<sequence>MESATMTRLLLLWFLLSISLSAAAAYRAVSSIALPQEMMPNSVMRPWHDKPLRVGVLRDNSSPWNIVVGGDLYGINADYLALLSHNAGLQFDIAGYPSYDAMLQALRQGQLDLLFGVPQHALPAGLYATQPWYSTPLRIYRNRNNQRQVMFNSGDARIAISRQTRALVSADFARQHQWLTLDSDLQALYTLLNQQSDYVVADEISAGFLLTQLQQGQIYQLESALEPGQLNLQAVTGDAPLATALDTTLRQLPMDVVNEIQGRWSSQLPRYFDTNTARLTSMERQWITQHPTIDYAALSDDYPWSYRGANGEASGYSVELLNAIGQNTGLRFRPRWVENAQQAGSLLSQTRPMLQLMLPLTGNDNMQGNTMPVWRALWGVYIGNMSEPVVSWQDLQGMRIGVRRGDLGIHLIPATLNVSQYDNGKALYDALANGQLDAVVDNVLSARWLMQTRYNDLIHLAFAASDTAWPIAMGVSSGQPLLRSILNKGLQQIPPDTQQRMRENWSNSPQLASRDEGNMRPISLFMFIAALFAIAFLLILLIRRYMQQRRDLRQRRQLERQREEAERANQMKSQFLATVSHELRTPMQAILGLLEIEVARQPQPGNLAVIHSSAASLLTLLNDLQDHARIESNTFTLRPHAVDLHQWLMRLADFYHPLMRADGPDFQVSAVSPLPACVMLDSERLQQIANNLIANAIKFTRSGEIRLTLAQHDQQLCMQVSDSGSGIAADEQARLFEPWYQTPSGKSLSVQGSGLGLSICREIVTRMGGTIELQSTAGRGTRVTVMLPLIPAASTGPAVETQPAADRVSLSTLRVAIVDDHPTNLLVMQQQLAYSGIEAATFDHGRALLRAAAQQPFDVIFIDYSMPHPDGITVARILRRRQRQQSMPQTLVLCSADNQSHQPCADVFLLKPVALSAIQAVLQGHQQALFSDLDKRIQRLASFQPDYIMRIVSTLTGALHSDMAALTLARQQQQWLQVEQIAHRCKGSWLLLAYQQGEVLCQAIIEQARLHNDSPAEWHLLVSLTEKLLKNLENYGPSTQSH</sequence>
<evidence type="ECO:0000256" key="5">
    <source>
        <dbReference type="ARBA" id="ARBA00022729"/>
    </source>
</evidence>
<dbReference type="Pfam" id="PF00072">
    <property type="entry name" value="Response_reg"/>
    <property type="match status" value="1"/>
</dbReference>
<dbReference type="Gene3D" id="3.40.50.2300">
    <property type="match status" value="1"/>
</dbReference>
<evidence type="ECO:0000256" key="7">
    <source>
        <dbReference type="PROSITE-ProRule" id="PRU00169"/>
    </source>
</evidence>
<dbReference type="CDD" id="cd00082">
    <property type="entry name" value="HisKA"/>
    <property type="match status" value="1"/>
</dbReference>
<dbReference type="SUPFAM" id="SSF47384">
    <property type="entry name" value="Homodimeric domain of signal transducing histidine kinase"/>
    <property type="match status" value="1"/>
</dbReference>
<dbReference type="SUPFAM" id="SSF55874">
    <property type="entry name" value="ATPase domain of HSP90 chaperone/DNA topoisomerase II/histidine kinase"/>
    <property type="match status" value="1"/>
</dbReference>
<gene>
    <name evidence="13" type="ORF">J2125_003594</name>
</gene>
<evidence type="ECO:0000256" key="9">
    <source>
        <dbReference type="SAM" id="Phobius"/>
    </source>
</evidence>
<dbReference type="Gene3D" id="1.20.120.160">
    <property type="entry name" value="HPT domain"/>
    <property type="match status" value="1"/>
</dbReference>
<accession>A0ABS4PCM4</accession>
<keyword evidence="4 13" id="KW-0808">Transferase</keyword>
<evidence type="ECO:0000256" key="10">
    <source>
        <dbReference type="SAM" id="SignalP"/>
    </source>
</evidence>
<dbReference type="Gene3D" id="3.30.565.10">
    <property type="entry name" value="Histidine kinase-like ATPase, C-terminal domain"/>
    <property type="match status" value="1"/>
</dbReference>
<evidence type="ECO:0000259" key="12">
    <source>
        <dbReference type="PROSITE" id="PS50110"/>
    </source>
</evidence>
<dbReference type="InterPro" id="IPR049870">
    <property type="entry name" value="BvgS-like_periplasmic1"/>
</dbReference>
<dbReference type="SUPFAM" id="SSF47226">
    <property type="entry name" value="Histidine-containing phosphotransfer domain, HPT domain"/>
    <property type="match status" value="1"/>
</dbReference>
<dbReference type="InterPro" id="IPR004358">
    <property type="entry name" value="Sig_transdc_His_kin-like_C"/>
</dbReference>
<dbReference type="SMART" id="SM00388">
    <property type="entry name" value="HisKA"/>
    <property type="match status" value="1"/>
</dbReference>
<dbReference type="GO" id="GO:0004673">
    <property type="term" value="F:protein histidine kinase activity"/>
    <property type="evidence" value="ECO:0007669"/>
    <property type="project" value="UniProtKB-EC"/>
</dbReference>
<dbReference type="Gene3D" id="1.10.287.130">
    <property type="match status" value="1"/>
</dbReference>
<evidence type="ECO:0000259" key="11">
    <source>
        <dbReference type="PROSITE" id="PS50109"/>
    </source>
</evidence>
<dbReference type="InterPro" id="IPR003661">
    <property type="entry name" value="HisK_dim/P_dom"/>
</dbReference>
<keyword evidence="3 7" id="KW-0597">Phosphoprotein</keyword>
<dbReference type="EMBL" id="JAGGMQ010000001">
    <property type="protein sequence ID" value="MBP2170402.1"/>
    <property type="molecule type" value="Genomic_DNA"/>
</dbReference>
<dbReference type="InterPro" id="IPR036641">
    <property type="entry name" value="HPT_dom_sf"/>
</dbReference>
<keyword evidence="9" id="KW-0812">Transmembrane</keyword>
<keyword evidence="5 10" id="KW-0732">Signal</keyword>
<feature type="chain" id="PRO_5046392065" description="histidine kinase" evidence="10">
    <location>
        <begin position="25"/>
        <end position="1042"/>
    </location>
</feature>
<dbReference type="InterPro" id="IPR036097">
    <property type="entry name" value="HisK_dim/P_sf"/>
</dbReference>
<evidence type="ECO:0000256" key="8">
    <source>
        <dbReference type="SAM" id="Coils"/>
    </source>
</evidence>
<dbReference type="CDD" id="cd17546">
    <property type="entry name" value="REC_hyHK_CKI1_RcsC-like"/>
    <property type="match status" value="1"/>
</dbReference>
<dbReference type="Pfam" id="PF02518">
    <property type="entry name" value="HATPase_c"/>
    <property type="match status" value="1"/>
</dbReference>
<dbReference type="InterPro" id="IPR011006">
    <property type="entry name" value="CheY-like_superfamily"/>
</dbReference>
<dbReference type="PROSITE" id="PS50110">
    <property type="entry name" value="RESPONSE_REGULATORY"/>
    <property type="match status" value="1"/>
</dbReference>
<feature type="signal peptide" evidence="10">
    <location>
        <begin position="1"/>
        <end position="24"/>
    </location>
</feature>
<reference evidence="14" key="2">
    <citation type="submission" date="2023-07" db="EMBL/GenBank/DDBJ databases">
        <title>Genome mining of underrepresented organisms for secondary metabolites.</title>
        <authorList>
            <person name="D'Agostino P.M."/>
        </authorList>
    </citation>
    <scope>NUCLEOTIDE SEQUENCE [LARGE SCALE GENOMIC DNA]</scope>
    <source>
        <strain evidence="14">WS4403</strain>
    </source>
</reference>
<keyword evidence="14" id="KW-1185">Reference proteome</keyword>
<dbReference type="PANTHER" id="PTHR43047">
    <property type="entry name" value="TWO-COMPONENT HISTIDINE PROTEIN KINASE"/>
    <property type="match status" value="1"/>
</dbReference>
<feature type="domain" description="Response regulatory" evidence="12">
    <location>
        <begin position="814"/>
        <end position="926"/>
    </location>
</feature>
<dbReference type="InterPro" id="IPR005467">
    <property type="entry name" value="His_kinase_dom"/>
</dbReference>
<evidence type="ECO:0000256" key="6">
    <source>
        <dbReference type="ARBA" id="ARBA00022777"/>
    </source>
</evidence>
<dbReference type="InterPro" id="IPR036890">
    <property type="entry name" value="HATPase_C_sf"/>
</dbReference>
<dbReference type="InterPro" id="IPR001638">
    <property type="entry name" value="Solute-binding_3/MltF_N"/>
</dbReference>
<keyword evidence="6 13" id="KW-0418">Kinase</keyword>
<dbReference type="CDD" id="cd13705">
    <property type="entry name" value="PBP2_BvgS_D1"/>
    <property type="match status" value="1"/>
</dbReference>